<keyword evidence="12" id="KW-0457">Lysine biosynthesis</keyword>
<keyword evidence="7" id="KW-0028">Amino-acid biosynthesis</keyword>
<dbReference type="SUPFAM" id="SSF53187">
    <property type="entry name" value="Zn-dependent exopeptidases"/>
    <property type="match status" value="1"/>
</dbReference>
<comment type="similarity">
    <text evidence="4">Belongs to the peptidase M20A family.</text>
</comment>
<evidence type="ECO:0000256" key="6">
    <source>
        <dbReference type="ARBA" id="ARBA00016853"/>
    </source>
</evidence>
<evidence type="ECO:0000256" key="1">
    <source>
        <dbReference type="ARBA" id="ARBA00001941"/>
    </source>
</evidence>
<evidence type="ECO:0000313" key="16">
    <source>
        <dbReference type="EMBL" id="KRK71694.1"/>
    </source>
</evidence>
<dbReference type="RefSeq" id="WP_056951199.1">
    <property type="nucleotide sequence ID" value="NZ_AZDJ01000026.1"/>
</dbReference>
<evidence type="ECO:0000313" key="17">
    <source>
        <dbReference type="Proteomes" id="UP000051804"/>
    </source>
</evidence>
<evidence type="ECO:0000256" key="9">
    <source>
        <dbReference type="ARBA" id="ARBA00022801"/>
    </source>
</evidence>
<keyword evidence="11" id="KW-0220">Diaminopimelate biosynthesis</keyword>
<dbReference type="InterPro" id="IPR050072">
    <property type="entry name" value="Peptidase_M20A"/>
</dbReference>
<dbReference type="PANTHER" id="PTHR43808:SF8">
    <property type="entry name" value="PEPTIDASE M20 DIMERISATION DOMAIN-CONTAINING PROTEIN"/>
    <property type="match status" value="1"/>
</dbReference>
<comment type="caution">
    <text evidence="16">The sequence shown here is derived from an EMBL/GenBank/DDBJ whole genome shotgun (WGS) entry which is preliminary data.</text>
</comment>
<dbReference type="NCBIfam" id="TIGR01910">
    <property type="entry name" value="DapE-ArgE"/>
    <property type="match status" value="1"/>
</dbReference>
<dbReference type="InterPro" id="IPR001261">
    <property type="entry name" value="ArgE/DapE_CS"/>
</dbReference>
<dbReference type="Pfam" id="PF07687">
    <property type="entry name" value="M20_dimer"/>
    <property type="match status" value="1"/>
</dbReference>
<dbReference type="NCBIfam" id="NF006365">
    <property type="entry name" value="PRK08588.1"/>
    <property type="match status" value="1"/>
</dbReference>
<feature type="domain" description="Peptidase M20 dimerisation" evidence="15">
    <location>
        <begin position="174"/>
        <end position="282"/>
    </location>
</feature>
<accession>A0A0R1JK65</accession>
<dbReference type="Gene3D" id="3.40.630.10">
    <property type="entry name" value="Zn peptidases"/>
    <property type="match status" value="1"/>
</dbReference>
<keyword evidence="13" id="KW-0170">Cobalt</keyword>
<evidence type="ECO:0000256" key="8">
    <source>
        <dbReference type="ARBA" id="ARBA00022723"/>
    </source>
</evidence>
<comment type="cofactor">
    <cofactor evidence="1">
        <name>Co(2+)</name>
        <dbReference type="ChEBI" id="CHEBI:48828"/>
    </cofactor>
</comment>
<protein>
    <recommendedName>
        <fullName evidence="6">Probable succinyl-diaminopimelate desuccinylase</fullName>
        <ecNumber evidence="5">3.5.1.18</ecNumber>
    </recommendedName>
</protein>
<evidence type="ECO:0000256" key="14">
    <source>
        <dbReference type="ARBA" id="ARBA00051301"/>
    </source>
</evidence>
<evidence type="ECO:0000256" key="7">
    <source>
        <dbReference type="ARBA" id="ARBA00022605"/>
    </source>
</evidence>
<gene>
    <name evidence="16" type="ORF">FD02_GL001936</name>
</gene>
<dbReference type="GO" id="GO:0046872">
    <property type="term" value="F:metal ion binding"/>
    <property type="evidence" value="ECO:0007669"/>
    <property type="project" value="UniProtKB-KW"/>
</dbReference>
<evidence type="ECO:0000256" key="2">
    <source>
        <dbReference type="ARBA" id="ARBA00001947"/>
    </source>
</evidence>
<dbReference type="PATRIC" id="fig|1291734.4.peg.1988"/>
<dbReference type="GO" id="GO:0009014">
    <property type="term" value="F:succinyl-diaminopimelate desuccinylase activity"/>
    <property type="evidence" value="ECO:0007669"/>
    <property type="project" value="UniProtKB-EC"/>
</dbReference>
<reference evidence="16 17" key="1">
    <citation type="journal article" date="2015" name="Genome Announc.">
        <title>Expanding the biotechnology potential of lactobacilli through comparative genomics of 213 strains and associated genera.</title>
        <authorList>
            <person name="Sun Z."/>
            <person name="Harris H.M."/>
            <person name="McCann A."/>
            <person name="Guo C."/>
            <person name="Argimon S."/>
            <person name="Zhang W."/>
            <person name="Yang X."/>
            <person name="Jeffery I.B."/>
            <person name="Cooney J.C."/>
            <person name="Kagawa T.F."/>
            <person name="Liu W."/>
            <person name="Song Y."/>
            <person name="Salvetti E."/>
            <person name="Wrobel A."/>
            <person name="Rasinkangas P."/>
            <person name="Parkhill J."/>
            <person name="Rea M.C."/>
            <person name="O'Sullivan O."/>
            <person name="Ritari J."/>
            <person name="Douillard F.P."/>
            <person name="Paul Ross R."/>
            <person name="Yang R."/>
            <person name="Briner A.E."/>
            <person name="Felis G.E."/>
            <person name="de Vos W.M."/>
            <person name="Barrangou R."/>
            <person name="Klaenhammer T.R."/>
            <person name="Caufield P.W."/>
            <person name="Cui Y."/>
            <person name="Zhang H."/>
            <person name="O'Toole P.W."/>
        </authorList>
    </citation>
    <scope>NUCLEOTIDE SEQUENCE [LARGE SCALE GENOMIC DNA]</scope>
    <source>
        <strain evidence="16 17">JCM 17158</strain>
    </source>
</reference>
<dbReference type="UniPathway" id="UPA00034">
    <property type="reaction ID" value="UER00021"/>
</dbReference>
<comment type="pathway">
    <text evidence="3">Amino-acid biosynthesis; L-lysine biosynthesis via DAP pathway; LL-2,6-diaminopimelate from (S)-tetrahydrodipicolinate (succinylase route): step 3/3.</text>
</comment>
<dbReference type="STRING" id="1291734.FD02_GL001936"/>
<evidence type="ECO:0000259" key="15">
    <source>
        <dbReference type="Pfam" id="PF07687"/>
    </source>
</evidence>
<proteinExistence type="inferred from homology"/>
<comment type="catalytic activity">
    <reaction evidence="14">
        <text>N-succinyl-(2S,6S)-2,6-diaminopimelate + H2O = (2S,6S)-2,6-diaminopimelate + succinate</text>
        <dbReference type="Rhea" id="RHEA:22608"/>
        <dbReference type="ChEBI" id="CHEBI:15377"/>
        <dbReference type="ChEBI" id="CHEBI:30031"/>
        <dbReference type="ChEBI" id="CHEBI:57609"/>
        <dbReference type="ChEBI" id="CHEBI:58087"/>
        <dbReference type="EC" id="3.5.1.18"/>
    </reaction>
</comment>
<sequence>MTHEKAIQFLQTLIQAPTVAANEDQVVAAIVAQLQPELDAGLIHLKRLPFAPGRTTLVLSTGDAKATRVLAFDGHADVVSAGDEANWTYPPFAAEIHDGELYGRGATDMKAGLAAAVLAFQAAAHEPLKIQLRLFVTVGEEIDNYGARQIAAAGLADDVTDLLVAEPTAGHIATAERGIIDYTVTAQGKAAHSSRPELGANAIHGLLAYFQVAMAATAPLTARVDPLLGQATHNVDLIAGGNQINSIPEAAHYRGNIRSTPTASNEDFIAAMQGAVAAVAVPGVTITFQPDSVLAAVSTDSDNALVSAIQAARATIGETPLPVQAETGITDAAVLYHPEMALTIVGPGNETSHQTDEHVNVAEYLSYIALYRTLMTQN</sequence>
<dbReference type="Gene3D" id="3.30.70.360">
    <property type="match status" value="1"/>
</dbReference>
<dbReference type="InterPro" id="IPR011650">
    <property type="entry name" value="Peptidase_M20_dimer"/>
</dbReference>
<comment type="cofactor">
    <cofactor evidence="2">
        <name>Zn(2+)</name>
        <dbReference type="ChEBI" id="CHEBI:29105"/>
    </cofactor>
</comment>
<dbReference type="GO" id="GO:0019877">
    <property type="term" value="P:diaminopimelate biosynthetic process"/>
    <property type="evidence" value="ECO:0007669"/>
    <property type="project" value="UniProtKB-KW"/>
</dbReference>
<keyword evidence="8" id="KW-0479">Metal-binding</keyword>
<keyword evidence="17" id="KW-1185">Reference proteome</keyword>
<evidence type="ECO:0000256" key="11">
    <source>
        <dbReference type="ARBA" id="ARBA00022915"/>
    </source>
</evidence>
<dbReference type="InterPro" id="IPR036264">
    <property type="entry name" value="Bact_exopeptidase_dim_dom"/>
</dbReference>
<dbReference type="PANTHER" id="PTHR43808">
    <property type="entry name" value="ACETYLORNITHINE DEACETYLASE"/>
    <property type="match status" value="1"/>
</dbReference>
<keyword evidence="10" id="KW-0862">Zinc</keyword>
<name>A0A0R1JK65_9LACO</name>
<dbReference type="EMBL" id="AZDJ01000026">
    <property type="protein sequence ID" value="KRK71694.1"/>
    <property type="molecule type" value="Genomic_DNA"/>
</dbReference>
<keyword evidence="9" id="KW-0378">Hydrolase</keyword>
<dbReference type="AlphaFoldDB" id="A0A0R1JK65"/>
<dbReference type="Pfam" id="PF01546">
    <property type="entry name" value="Peptidase_M20"/>
    <property type="match status" value="1"/>
</dbReference>
<evidence type="ECO:0000256" key="4">
    <source>
        <dbReference type="ARBA" id="ARBA00006247"/>
    </source>
</evidence>
<dbReference type="InterPro" id="IPR010182">
    <property type="entry name" value="ArgE/DapE"/>
</dbReference>
<evidence type="ECO:0000256" key="5">
    <source>
        <dbReference type="ARBA" id="ARBA00011921"/>
    </source>
</evidence>
<dbReference type="EC" id="3.5.1.18" evidence="5"/>
<dbReference type="InterPro" id="IPR002933">
    <property type="entry name" value="Peptidase_M20"/>
</dbReference>
<dbReference type="PROSITE" id="PS00758">
    <property type="entry name" value="ARGE_DAPE_CPG2_1"/>
    <property type="match status" value="1"/>
</dbReference>
<organism evidence="16 17">
    <name type="scientific">Lacticaseibacillus nasuensis JCM 17158</name>
    <dbReference type="NCBI Taxonomy" id="1291734"/>
    <lineage>
        <taxon>Bacteria</taxon>
        <taxon>Bacillati</taxon>
        <taxon>Bacillota</taxon>
        <taxon>Bacilli</taxon>
        <taxon>Lactobacillales</taxon>
        <taxon>Lactobacillaceae</taxon>
        <taxon>Lacticaseibacillus</taxon>
    </lineage>
</organism>
<evidence type="ECO:0000256" key="12">
    <source>
        <dbReference type="ARBA" id="ARBA00023154"/>
    </source>
</evidence>
<evidence type="ECO:0000256" key="10">
    <source>
        <dbReference type="ARBA" id="ARBA00022833"/>
    </source>
</evidence>
<dbReference type="CDD" id="cd08659">
    <property type="entry name" value="M20_ArgE_DapE-like"/>
    <property type="match status" value="1"/>
</dbReference>
<dbReference type="GO" id="GO:0009089">
    <property type="term" value="P:lysine biosynthetic process via diaminopimelate"/>
    <property type="evidence" value="ECO:0007669"/>
    <property type="project" value="UniProtKB-UniPathway"/>
</dbReference>
<evidence type="ECO:0000256" key="13">
    <source>
        <dbReference type="ARBA" id="ARBA00023285"/>
    </source>
</evidence>
<evidence type="ECO:0000256" key="3">
    <source>
        <dbReference type="ARBA" id="ARBA00005130"/>
    </source>
</evidence>
<dbReference type="Proteomes" id="UP000051804">
    <property type="component" value="Unassembled WGS sequence"/>
</dbReference>
<dbReference type="SUPFAM" id="SSF55031">
    <property type="entry name" value="Bacterial exopeptidase dimerisation domain"/>
    <property type="match status" value="1"/>
</dbReference>